<evidence type="ECO:0000313" key="1">
    <source>
        <dbReference type="EMBL" id="TYH89348.1"/>
    </source>
</evidence>
<evidence type="ECO:0000313" key="2">
    <source>
        <dbReference type="Proteomes" id="UP000322667"/>
    </source>
</evidence>
<reference evidence="1 2" key="1">
    <citation type="submission" date="2019-07" db="EMBL/GenBank/DDBJ databases">
        <title>WGS assembly of Gossypium tomentosum.</title>
        <authorList>
            <person name="Chen Z.J."/>
            <person name="Sreedasyam A."/>
            <person name="Ando A."/>
            <person name="Song Q."/>
            <person name="De L."/>
            <person name="Hulse-Kemp A."/>
            <person name="Ding M."/>
            <person name="Ye W."/>
            <person name="Kirkbride R."/>
            <person name="Jenkins J."/>
            <person name="Plott C."/>
            <person name="Lovell J."/>
            <person name="Lin Y.-M."/>
            <person name="Vaughn R."/>
            <person name="Liu B."/>
            <person name="Li W."/>
            <person name="Simpson S."/>
            <person name="Scheffler B."/>
            <person name="Saski C."/>
            <person name="Grover C."/>
            <person name="Hu G."/>
            <person name="Conover J."/>
            <person name="Carlson J."/>
            <person name="Shu S."/>
            <person name="Boston L."/>
            <person name="Williams M."/>
            <person name="Peterson D."/>
            <person name="Mcgee K."/>
            <person name="Jones D."/>
            <person name="Wendel J."/>
            <person name="Stelly D."/>
            <person name="Grimwood J."/>
            <person name="Schmutz J."/>
        </authorList>
    </citation>
    <scope>NUCLEOTIDE SEQUENCE [LARGE SCALE GENOMIC DNA]</scope>
    <source>
        <strain evidence="1">7179.01</strain>
    </source>
</reference>
<accession>A0A5D2MDR2</accession>
<keyword evidence="2" id="KW-1185">Reference proteome</keyword>
<dbReference type="EMBL" id="CM017623">
    <property type="protein sequence ID" value="TYH89348.1"/>
    <property type="molecule type" value="Genomic_DNA"/>
</dbReference>
<protein>
    <submittedName>
        <fullName evidence="1">Uncharacterized protein</fullName>
    </submittedName>
</protein>
<dbReference type="Proteomes" id="UP000322667">
    <property type="component" value="Chromosome D01"/>
</dbReference>
<proteinExistence type="predicted"/>
<organism evidence="1 2">
    <name type="scientific">Gossypium tomentosum</name>
    <name type="common">Hawaiian cotton</name>
    <name type="synonym">Gossypium sandvicense</name>
    <dbReference type="NCBI Taxonomy" id="34277"/>
    <lineage>
        <taxon>Eukaryota</taxon>
        <taxon>Viridiplantae</taxon>
        <taxon>Streptophyta</taxon>
        <taxon>Embryophyta</taxon>
        <taxon>Tracheophyta</taxon>
        <taxon>Spermatophyta</taxon>
        <taxon>Magnoliopsida</taxon>
        <taxon>eudicotyledons</taxon>
        <taxon>Gunneridae</taxon>
        <taxon>Pentapetalae</taxon>
        <taxon>rosids</taxon>
        <taxon>malvids</taxon>
        <taxon>Malvales</taxon>
        <taxon>Malvaceae</taxon>
        <taxon>Malvoideae</taxon>
        <taxon>Gossypium</taxon>
    </lineage>
</organism>
<name>A0A5D2MDR2_GOSTO</name>
<dbReference type="AlphaFoldDB" id="A0A5D2MDR2"/>
<gene>
    <name evidence="1" type="ORF">ES332_D01G254000v1</name>
</gene>
<sequence length="95" mass="10500">MPRLIEGHFLPTDPDYDGVEEESVTRYDVQRCGRGTYGGEGARVRGLVTCGGRARGRLCCGTRNPYCYGFRCLGKVLGRVGFWARLEFGLALGHL</sequence>